<sequence length="320" mass="34480">MTESARVDITHHNVVDIVSHLGLSNTQSILGAIQLEAERLDCNFVQEGDATFVSFELKAALAQAIHQAGSAKDRDTALDAILESLSVQGIHLKTGPSTDERLRAAAWRWEGKGNRAGGIAAVGAPDVNALPARDMTPRDPAQIVIDVTRDQLVMTADDLIVTCVWRADAYATDVRRFAAKPMSQAPDAPEPRLYMIVAQDADGPADREKVMVDRLTFAGADEVLVRMRLCIRKHLSVEPVPGETAEAQPMASGRETGVISSDATQKTEGPPSFGSFVKELVLLCASIPAALFVCVLALYGFYLFGTGVAHIANWFGWLQS</sequence>
<dbReference type="AlphaFoldDB" id="A0AAP9Y6F6"/>
<accession>A0AAP9Y6F6</accession>
<name>A0AAP9Y6F6_BURGL</name>
<evidence type="ECO:0000256" key="2">
    <source>
        <dbReference type="SAM" id="Phobius"/>
    </source>
</evidence>
<geneLocation type="plasmid" evidence="3 4">
    <name>unnamed2</name>
</geneLocation>
<dbReference type="EMBL" id="CP065603">
    <property type="protein sequence ID" value="QPQ94814.1"/>
    <property type="molecule type" value="Genomic_DNA"/>
</dbReference>
<feature type="compositionally biased region" description="Polar residues" evidence="1">
    <location>
        <begin position="258"/>
        <end position="267"/>
    </location>
</feature>
<keyword evidence="2" id="KW-0812">Transmembrane</keyword>
<feature type="region of interest" description="Disordered" evidence="1">
    <location>
        <begin position="242"/>
        <end position="269"/>
    </location>
</feature>
<proteinExistence type="predicted"/>
<evidence type="ECO:0000256" key="1">
    <source>
        <dbReference type="SAM" id="MobiDB-lite"/>
    </source>
</evidence>
<dbReference type="Proteomes" id="UP000594892">
    <property type="component" value="Plasmid unnamed2"/>
</dbReference>
<reference evidence="3 4" key="1">
    <citation type="submission" date="2020-12" db="EMBL/GenBank/DDBJ databases">
        <title>FDA dAtabase for Regulatory Grade micrObial Sequences (FDA-ARGOS): Supporting development and validation of Infectious Disease Dx tests.</title>
        <authorList>
            <person name="Minogue T."/>
            <person name="Wolcott M."/>
            <person name="Wasieloski L."/>
            <person name="Aguilar W."/>
            <person name="Moore D."/>
            <person name="Jaissle J."/>
            <person name="Tallon L."/>
            <person name="Sadzewicz L."/>
            <person name="Zhao X."/>
            <person name="Boylan J."/>
            <person name="Ott S."/>
            <person name="Bowen H."/>
            <person name="Vavikolanu K."/>
            <person name="Mehta A."/>
            <person name="Aluvathingal J."/>
            <person name="Nadendla S."/>
            <person name="Yan Y."/>
            <person name="Sichtig H."/>
        </authorList>
    </citation>
    <scope>NUCLEOTIDE SEQUENCE [LARGE SCALE GENOMIC DNA]</scope>
    <source>
        <strain evidence="3 4">FDAARGOS_949</strain>
        <plasmid evidence="3 4">unnamed2</plasmid>
    </source>
</reference>
<organism evidence="3 4">
    <name type="scientific">Burkholderia glumae</name>
    <name type="common">Pseudomonas glumae</name>
    <dbReference type="NCBI Taxonomy" id="337"/>
    <lineage>
        <taxon>Bacteria</taxon>
        <taxon>Pseudomonadati</taxon>
        <taxon>Pseudomonadota</taxon>
        <taxon>Betaproteobacteria</taxon>
        <taxon>Burkholderiales</taxon>
        <taxon>Burkholderiaceae</taxon>
        <taxon>Burkholderia</taxon>
    </lineage>
</organism>
<gene>
    <name evidence="3" type="ORF">I6H06_29870</name>
</gene>
<evidence type="ECO:0000313" key="4">
    <source>
        <dbReference type="Proteomes" id="UP000594892"/>
    </source>
</evidence>
<feature type="transmembrane region" description="Helical" evidence="2">
    <location>
        <begin position="280"/>
        <end position="304"/>
    </location>
</feature>
<keyword evidence="2" id="KW-1133">Transmembrane helix</keyword>
<evidence type="ECO:0000313" key="3">
    <source>
        <dbReference type="EMBL" id="QPQ94814.1"/>
    </source>
</evidence>
<protein>
    <submittedName>
        <fullName evidence="3">Uncharacterized protein</fullName>
    </submittedName>
</protein>
<keyword evidence="2" id="KW-0472">Membrane</keyword>
<keyword evidence="3" id="KW-0614">Plasmid</keyword>